<evidence type="ECO:0000256" key="2">
    <source>
        <dbReference type="ARBA" id="ARBA00022722"/>
    </source>
</evidence>
<proteinExistence type="inferred from homology"/>
<dbReference type="SUPFAM" id="SSF116842">
    <property type="entry name" value="XseB-like"/>
    <property type="match status" value="1"/>
</dbReference>
<dbReference type="Gene3D" id="1.10.287.1040">
    <property type="entry name" value="Exonuclease VII, small subunit"/>
    <property type="match status" value="1"/>
</dbReference>
<accession>A0A3B0RFN4</accession>
<dbReference type="GO" id="GO:0009318">
    <property type="term" value="C:exodeoxyribonuclease VII complex"/>
    <property type="evidence" value="ECO:0007669"/>
    <property type="project" value="InterPro"/>
</dbReference>
<dbReference type="GO" id="GO:0006308">
    <property type="term" value="P:DNA catabolic process"/>
    <property type="evidence" value="ECO:0007669"/>
    <property type="project" value="InterPro"/>
</dbReference>
<dbReference type="InterPro" id="IPR037004">
    <property type="entry name" value="Exonuc_VII_ssu_sf"/>
</dbReference>
<dbReference type="Pfam" id="PF02609">
    <property type="entry name" value="Exonuc_VII_S"/>
    <property type="match status" value="1"/>
</dbReference>
<evidence type="ECO:0000313" key="4">
    <source>
        <dbReference type="EMBL" id="VAV87656.1"/>
    </source>
</evidence>
<evidence type="ECO:0000256" key="3">
    <source>
        <dbReference type="ARBA" id="ARBA00022801"/>
    </source>
</evidence>
<dbReference type="NCBIfam" id="TIGR01280">
    <property type="entry name" value="xseB"/>
    <property type="match status" value="1"/>
</dbReference>
<sequence length="85" mass="9180">MSSQDNSIPDDIAALNFEDALSALEAIVKDLESGQVSLEDSIEIYTRGNLLRRHCDNKLKDATARIEKITKSADGSLSVSELDAG</sequence>
<name>A0A3B0RFN4_9ZZZZ</name>
<dbReference type="EMBL" id="UOED01000028">
    <property type="protein sequence ID" value="VAV87656.1"/>
    <property type="molecule type" value="Genomic_DNA"/>
</dbReference>
<keyword evidence="2" id="KW-0540">Nuclease</keyword>
<organism evidence="4">
    <name type="scientific">hydrothermal vent metagenome</name>
    <dbReference type="NCBI Taxonomy" id="652676"/>
    <lineage>
        <taxon>unclassified sequences</taxon>
        <taxon>metagenomes</taxon>
        <taxon>ecological metagenomes</taxon>
    </lineage>
</organism>
<dbReference type="InterPro" id="IPR003761">
    <property type="entry name" value="Exonuc_VII_S"/>
</dbReference>
<reference evidence="4" key="1">
    <citation type="submission" date="2018-06" db="EMBL/GenBank/DDBJ databases">
        <authorList>
            <person name="Zhirakovskaya E."/>
        </authorList>
    </citation>
    <scope>NUCLEOTIDE SEQUENCE</scope>
</reference>
<dbReference type="HAMAP" id="MF_00337">
    <property type="entry name" value="Exonuc_7_S"/>
    <property type="match status" value="1"/>
</dbReference>
<dbReference type="GO" id="GO:0005829">
    <property type="term" value="C:cytosol"/>
    <property type="evidence" value="ECO:0007669"/>
    <property type="project" value="TreeGrafter"/>
</dbReference>
<dbReference type="AlphaFoldDB" id="A0A3B0RFN4"/>
<evidence type="ECO:0000256" key="1">
    <source>
        <dbReference type="ARBA" id="ARBA00022490"/>
    </source>
</evidence>
<gene>
    <name evidence="4" type="ORF">MNBD_ALPHA02-1085</name>
</gene>
<dbReference type="PANTHER" id="PTHR34137:SF1">
    <property type="entry name" value="EXODEOXYRIBONUCLEASE 7 SMALL SUBUNIT"/>
    <property type="match status" value="1"/>
</dbReference>
<keyword evidence="1" id="KW-0963">Cytoplasm</keyword>
<keyword evidence="3" id="KW-0378">Hydrolase</keyword>
<protein>
    <submittedName>
        <fullName evidence="4">Uncharacterized protein</fullName>
    </submittedName>
</protein>
<dbReference type="GO" id="GO:0008855">
    <property type="term" value="F:exodeoxyribonuclease VII activity"/>
    <property type="evidence" value="ECO:0007669"/>
    <property type="project" value="InterPro"/>
</dbReference>
<dbReference type="NCBIfam" id="NF002139">
    <property type="entry name" value="PRK00977.1-3"/>
    <property type="match status" value="1"/>
</dbReference>
<dbReference type="PANTHER" id="PTHR34137">
    <property type="entry name" value="EXODEOXYRIBONUCLEASE 7 SMALL SUBUNIT"/>
    <property type="match status" value="1"/>
</dbReference>